<dbReference type="STRING" id="230819.A0A5C3KWN9"/>
<dbReference type="Pfam" id="PF22536">
    <property type="entry name" value="WHD_POLR3C"/>
    <property type="match status" value="1"/>
</dbReference>
<dbReference type="Proteomes" id="UP000307440">
    <property type="component" value="Unassembled WGS sequence"/>
</dbReference>
<evidence type="ECO:0000313" key="14">
    <source>
        <dbReference type="Proteomes" id="UP000307440"/>
    </source>
</evidence>
<dbReference type="PANTHER" id="PTHR12949:SF0">
    <property type="entry name" value="DNA-DIRECTED RNA POLYMERASE III SUBUNIT RPC3"/>
    <property type="match status" value="1"/>
</dbReference>
<evidence type="ECO:0000256" key="6">
    <source>
        <dbReference type="ARBA" id="ARBA00023163"/>
    </source>
</evidence>
<dbReference type="PANTHER" id="PTHR12949">
    <property type="entry name" value="RNA POLYMERASE III DNA DIRECTED -RELATED"/>
    <property type="match status" value="1"/>
</dbReference>
<organism evidence="13 14">
    <name type="scientific">Coprinopsis marcescibilis</name>
    <name type="common">Agaric fungus</name>
    <name type="synonym">Psathyrella marcescibilis</name>
    <dbReference type="NCBI Taxonomy" id="230819"/>
    <lineage>
        <taxon>Eukaryota</taxon>
        <taxon>Fungi</taxon>
        <taxon>Dikarya</taxon>
        <taxon>Basidiomycota</taxon>
        <taxon>Agaricomycotina</taxon>
        <taxon>Agaricomycetes</taxon>
        <taxon>Agaricomycetidae</taxon>
        <taxon>Agaricales</taxon>
        <taxon>Agaricineae</taxon>
        <taxon>Psathyrellaceae</taxon>
        <taxon>Coprinopsis</taxon>
    </lineage>
</organism>
<comment type="similarity">
    <text evidence="2 9">Belongs to the RNA polymerase beta chain family.</text>
</comment>
<dbReference type="OrthoDB" id="272392at2759"/>
<keyword evidence="14" id="KW-1185">Reference proteome</keyword>
<dbReference type="Pfam" id="PF05645">
    <property type="entry name" value="RNA_pol_Rpc82"/>
    <property type="match status" value="1"/>
</dbReference>
<dbReference type="InterPro" id="IPR039748">
    <property type="entry name" value="RPC3"/>
</dbReference>
<keyword evidence="7 9" id="KW-0539">Nucleus</keyword>
<dbReference type="GO" id="GO:0003697">
    <property type="term" value="F:single-stranded DNA binding"/>
    <property type="evidence" value="ECO:0007669"/>
    <property type="project" value="UniProtKB-UniRule"/>
</dbReference>
<feature type="domain" description="DNA-directed RNA polymerase III subunit RPC3 winged-helix" evidence="12">
    <location>
        <begin position="370"/>
        <end position="446"/>
    </location>
</feature>
<evidence type="ECO:0000259" key="10">
    <source>
        <dbReference type="Pfam" id="PF05645"/>
    </source>
</evidence>
<evidence type="ECO:0000256" key="4">
    <source>
        <dbReference type="ARBA" id="ARBA00016689"/>
    </source>
</evidence>
<keyword evidence="5 9" id="KW-0240">DNA-directed RNA polymerase</keyword>
<dbReference type="Pfam" id="PF08221">
    <property type="entry name" value="HTH_9"/>
    <property type="match status" value="1"/>
</dbReference>
<evidence type="ECO:0000259" key="12">
    <source>
        <dbReference type="Pfam" id="PF22536"/>
    </source>
</evidence>
<accession>A0A5C3KWN9</accession>
<dbReference type="InterPro" id="IPR013197">
    <property type="entry name" value="RNA_pol_III_RPC82-rel_HTH"/>
</dbReference>
<proteinExistence type="inferred from homology"/>
<gene>
    <name evidence="13" type="ORF">FA15DRAFT_668942</name>
</gene>
<feature type="domain" description="RNA polymerase III subunit RPC82-related helix-turn-helix" evidence="11">
    <location>
        <begin position="9"/>
        <end position="65"/>
    </location>
</feature>
<evidence type="ECO:0000256" key="2">
    <source>
        <dbReference type="ARBA" id="ARBA00006835"/>
    </source>
</evidence>
<dbReference type="GO" id="GO:0005666">
    <property type="term" value="C:RNA polymerase III complex"/>
    <property type="evidence" value="ECO:0007669"/>
    <property type="project" value="UniProtKB-UniRule"/>
</dbReference>
<comment type="function">
    <text evidence="8 9">DNA-dependent RNA polymerase catalyzes the transcription of DNA into RNA using the four ribonucleoside triphosphates as substrates. Specific core component of RNA polymerase III which synthesizes small RNAs, such as 5S rRNA and tRNAs.</text>
</comment>
<reference evidence="13 14" key="1">
    <citation type="journal article" date="2019" name="Nat. Ecol. Evol.">
        <title>Megaphylogeny resolves global patterns of mushroom evolution.</title>
        <authorList>
            <person name="Varga T."/>
            <person name="Krizsan K."/>
            <person name="Foldi C."/>
            <person name="Dima B."/>
            <person name="Sanchez-Garcia M."/>
            <person name="Sanchez-Ramirez S."/>
            <person name="Szollosi G.J."/>
            <person name="Szarkandi J.G."/>
            <person name="Papp V."/>
            <person name="Albert L."/>
            <person name="Andreopoulos W."/>
            <person name="Angelini C."/>
            <person name="Antonin V."/>
            <person name="Barry K.W."/>
            <person name="Bougher N.L."/>
            <person name="Buchanan P."/>
            <person name="Buyck B."/>
            <person name="Bense V."/>
            <person name="Catcheside P."/>
            <person name="Chovatia M."/>
            <person name="Cooper J."/>
            <person name="Damon W."/>
            <person name="Desjardin D."/>
            <person name="Finy P."/>
            <person name="Geml J."/>
            <person name="Haridas S."/>
            <person name="Hughes K."/>
            <person name="Justo A."/>
            <person name="Karasinski D."/>
            <person name="Kautmanova I."/>
            <person name="Kiss B."/>
            <person name="Kocsube S."/>
            <person name="Kotiranta H."/>
            <person name="LaButti K.M."/>
            <person name="Lechner B.E."/>
            <person name="Liimatainen K."/>
            <person name="Lipzen A."/>
            <person name="Lukacs Z."/>
            <person name="Mihaltcheva S."/>
            <person name="Morgado L.N."/>
            <person name="Niskanen T."/>
            <person name="Noordeloos M.E."/>
            <person name="Ohm R.A."/>
            <person name="Ortiz-Santana B."/>
            <person name="Ovrebo C."/>
            <person name="Racz N."/>
            <person name="Riley R."/>
            <person name="Savchenko A."/>
            <person name="Shiryaev A."/>
            <person name="Soop K."/>
            <person name="Spirin V."/>
            <person name="Szebenyi C."/>
            <person name="Tomsovsky M."/>
            <person name="Tulloss R.E."/>
            <person name="Uehling J."/>
            <person name="Grigoriev I.V."/>
            <person name="Vagvolgyi C."/>
            <person name="Papp T."/>
            <person name="Martin F.M."/>
            <person name="Miettinen O."/>
            <person name="Hibbett D.S."/>
            <person name="Nagy L.G."/>
        </authorList>
    </citation>
    <scope>NUCLEOTIDE SEQUENCE [LARGE SCALE GENOMIC DNA]</scope>
    <source>
        <strain evidence="13 14">CBS 121175</strain>
    </source>
</reference>
<dbReference type="SUPFAM" id="SSF46785">
    <property type="entry name" value="Winged helix' DNA-binding domain"/>
    <property type="match status" value="1"/>
</dbReference>
<dbReference type="AlphaFoldDB" id="A0A5C3KWN9"/>
<evidence type="ECO:0000256" key="3">
    <source>
        <dbReference type="ARBA" id="ARBA00011206"/>
    </source>
</evidence>
<feature type="domain" description="RNA polymerase III Rpc82 C -terminal" evidence="10">
    <location>
        <begin position="140"/>
        <end position="311"/>
    </location>
</feature>
<name>A0A5C3KWN9_COPMA</name>
<comment type="subunit">
    <text evidence="3 9">Component of the RNA polymerase III (Pol III) complex consisting of 17 subunits.</text>
</comment>
<dbReference type="InterPro" id="IPR008806">
    <property type="entry name" value="RNA_pol_III_Rpc82_C"/>
</dbReference>
<evidence type="ECO:0000313" key="13">
    <source>
        <dbReference type="EMBL" id="TFK25069.1"/>
    </source>
</evidence>
<dbReference type="Gene3D" id="1.10.10.10">
    <property type="entry name" value="Winged helix-like DNA-binding domain superfamily/Winged helix DNA-binding domain"/>
    <property type="match status" value="4"/>
</dbReference>
<evidence type="ECO:0000256" key="5">
    <source>
        <dbReference type="ARBA" id="ARBA00022478"/>
    </source>
</evidence>
<evidence type="ECO:0000256" key="7">
    <source>
        <dbReference type="ARBA" id="ARBA00023242"/>
    </source>
</evidence>
<dbReference type="EMBL" id="ML210191">
    <property type="protein sequence ID" value="TFK25069.1"/>
    <property type="molecule type" value="Genomic_DNA"/>
</dbReference>
<keyword evidence="6 9" id="KW-0804">Transcription</keyword>
<dbReference type="GO" id="GO:0006351">
    <property type="term" value="P:DNA-templated transcription"/>
    <property type="evidence" value="ECO:0007669"/>
    <property type="project" value="InterPro"/>
</dbReference>
<evidence type="ECO:0000259" key="11">
    <source>
        <dbReference type="Pfam" id="PF08221"/>
    </source>
</evidence>
<comment type="subcellular location">
    <subcellularLocation>
        <location evidence="1 9">Nucleus</location>
    </subcellularLocation>
</comment>
<evidence type="ECO:0000256" key="1">
    <source>
        <dbReference type="ARBA" id="ARBA00004123"/>
    </source>
</evidence>
<evidence type="ECO:0000256" key="9">
    <source>
        <dbReference type="RuleBase" id="RU367076"/>
    </source>
</evidence>
<dbReference type="InterPro" id="IPR036390">
    <property type="entry name" value="WH_DNA-bd_sf"/>
</dbReference>
<dbReference type="InterPro" id="IPR036388">
    <property type="entry name" value="WH-like_DNA-bd_sf"/>
</dbReference>
<evidence type="ECO:0000256" key="8">
    <source>
        <dbReference type="ARBA" id="ARBA00025127"/>
    </source>
</evidence>
<sequence>MADFHTGRLCTEIIDTQFGSLTSKVASVLLIRGRLSLPQIVRYSGLKPRTIRACILILIQHNIVWHVQRDGDPEMYEINVEECLLRLRYGRYIYYAESLFGNPGAEIVQIIMDHGKLRPPDILALLHKHDSKVLAQYKQALYKLVSGSYLKASTARSHVSPRDRQLQYEIEEIKKFNGHPTPKQIRELKEVAEARLKRELDESEKIGLITKAKEITHQRSGKRKVQEEESVVDDEVFFRVNCQRFNVHIRNEIIVRAAKERYNSQAASVVQAAITGSENAQSSVSEVRSDPVSISRIIMLLADNDDLQSGLAYSSKKVPIPTCVKDYLGLLSSADNPTPAGKANAFVSFGGSKVQVEYETICRTLRRKLLESIALEKHGHEGVRIIRLLLDTGKMDEKQIAKVVMMASKDVRPLLAAMSADSLISTQEVPKSADRNPTRTFYLWYVDLYKGYSSLLAGAYKILYNIGQRRRAEREASDVKAVLEKSLRTDVQQDESLLTRMERETLKEWEDRELRLTVLESRAEETVFILKDLAVHGIGGD</sequence>
<dbReference type="InterPro" id="IPR055207">
    <property type="entry name" value="POLR3C_WHD"/>
</dbReference>
<protein>
    <recommendedName>
        <fullName evidence="4 9">DNA-directed RNA polymerase III subunit RPC3</fullName>
        <shortName evidence="9">RNA polymerase III subunit C3</shortName>
    </recommendedName>
</protein>